<dbReference type="GO" id="GO:0005737">
    <property type="term" value="C:cytoplasm"/>
    <property type="evidence" value="ECO:0007669"/>
    <property type="project" value="TreeGrafter"/>
</dbReference>
<dbReference type="SMART" id="SM00369">
    <property type="entry name" value="LRR_TYP"/>
    <property type="match status" value="9"/>
</dbReference>
<dbReference type="FunFam" id="3.80.10.10:FF:000405">
    <property type="entry name" value="Plant intracellular Ras-group-related LRR protein 4"/>
    <property type="match status" value="1"/>
</dbReference>
<organism evidence="7 8">
    <name type="scientific">Salix dunnii</name>
    <dbReference type="NCBI Taxonomy" id="1413687"/>
    <lineage>
        <taxon>Eukaryota</taxon>
        <taxon>Viridiplantae</taxon>
        <taxon>Streptophyta</taxon>
        <taxon>Embryophyta</taxon>
        <taxon>Tracheophyta</taxon>
        <taxon>Spermatophyta</taxon>
        <taxon>Magnoliopsida</taxon>
        <taxon>eudicotyledons</taxon>
        <taxon>Gunneridae</taxon>
        <taxon>Pentapetalae</taxon>
        <taxon>rosids</taxon>
        <taxon>fabids</taxon>
        <taxon>Malpighiales</taxon>
        <taxon>Salicaceae</taxon>
        <taxon>Saliceae</taxon>
        <taxon>Salix</taxon>
    </lineage>
</organism>
<dbReference type="EMBL" id="JADGMS010000001">
    <property type="protein sequence ID" value="KAF9689687.1"/>
    <property type="molecule type" value="Genomic_DNA"/>
</dbReference>
<keyword evidence="2" id="KW-0677">Repeat</keyword>
<dbReference type="InterPro" id="IPR055414">
    <property type="entry name" value="LRR_R13L4/SHOC2-like"/>
</dbReference>
<evidence type="ECO:0000256" key="3">
    <source>
        <dbReference type="ARBA" id="ARBA00023786"/>
    </source>
</evidence>
<evidence type="ECO:0000256" key="5">
    <source>
        <dbReference type="SAM" id="MobiDB-lite"/>
    </source>
</evidence>
<dbReference type="InterPro" id="IPR032675">
    <property type="entry name" value="LRR_dom_sf"/>
</dbReference>
<dbReference type="SUPFAM" id="SSF52058">
    <property type="entry name" value="L domain-like"/>
    <property type="match status" value="1"/>
</dbReference>
<dbReference type="Proteomes" id="UP000657918">
    <property type="component" value="Unassembled WGS sequence"/>
</dbReference>
<feature type="compositionally biased region" description="Basic and acidic residues" evidence="5">
    <location>
        <begin position="148"/>
        <end position="164"/>
    </location>
</feature>
<accession>A0A835TMF2</accession>
<dbReference type="SMART" id="SM00365">
    <property type="entry name" value="LRR_SD22"/>
    <property type="match status" value="4"/>
</dbReference>
<dbReference type="Pfam" id="PF23598">
    <property type="entry name" value="LRR_14"/>
    <property type="match status" value="1"/>
</dbReference>
<dbReference type="Gene3D" id="3.80.10.10">
    <property type="entry name" value="Ribonuclease Inhibitor"/>
    <property type="match status" value="1"/>
</dbReference>
<keyword evidence="1" id="KW-0433">Leucine-rich repeat</keyword>
<evidence type="ECO:0000313" key="7">
    <source>
        <dbReference type="EMBL" id="KAF9689687.1"/>
    </source>
</evidence>
<proteinExistence type="inferred from homology"/>
<evidence type="ECO:0000256" key="2">
    <source>
        <dbReference type="ARBA" id="ARBA00022737"/>
    </source>
</evidence>
<comment type="caution">
    <text evidence="7">The sequence shown here is derived from an EMBL/GenBank/DDBJ whole genome shotgun (WGS) entry which is preliminary data.</text>
</comment>
<sequence length="523" mass="58738">MTVKTRENQVQSPAFLETVEEITRLYKSLPSRPSIEEVEAAISVIKTVNNEEQARLDEFGELECPQDVPQELFSVLQQARKTAVLFQSHEQRKEALYLVEADKMFEKFDGLIQRVSSLVSGDTQKKKLVSISESVEKTEEESVVSDESLTKKRKDGEPDKDGFKDLVKSSSTKAGFYSGEVNSEKLSLMKVAAVIEKSAKSGAVILDLRGKLMDQVEWLPLSIGKLSLITVLDLSENRIMALPTTISSLKALKKLDVHSNQVINLPGSFGELINLTDLDLRANRLRSLPASFVKLTKLEDLDLSLNQFTQLPETVGSLTRLKILNVEINELEEVPYTIGSCTSLVELRLDFNQLKALPEAIGKLDCLEILALHYNRIRGLPTTIGQLSNLRELDVSFNELESIPENLCFAENLKKLNVANNFADLRYLPRNIGNLELLEELDISDDQIRVLPDSFRLLSKLSVFRADETPLEIPPRQVTILGAQAAVQFMADLVNKRDANTPLSKKKVFWHRVCSILWPFRSS</sequence>
<dbReference type="Pfam" id="PF00560">
    <property type="entry name" value="LRR_1"/>
    <property type="match status" value="1"/>
</dbReference>
<reference evidence="7 8" key="1">
    <citation type="submission" date="2020-10" db="EMBL/GenBank/DDBJ databases">
        <title>Plant Genome Project.</title>
        <authorList>
            <person name="Zhang R.-G."/>
        </authorList>
    </citation>
    <scope>NUCLEOTIDE SEQUENCE [LARGE SCALE GENOMIC DNA]</scope>
    <source>
        <strain evidence="7">FAFU-HL-1</strain>
        <tissue evidence="7">Leaf</tissue>
    </source>
</reference>
<evidence type="ECO:0000313" key="8">
    <source>
        <dbReference type="Proteomes" id="UP000657918"/>
    </source>
</evidence>
<dbReference type="SMART" id="SM00364">
    <property type="entry name" value="LRR_BAC"/>
    <property type="match status" value="10"/>
</dbReference>
<feature type="domain" description="Disease resistance R13L4/SHOC-2-like LRR" evidence="6">
    <location>
        <begin position="269"/>
        <end position="349"/>
    </location>
</feature>
<evidence type="ECO:0000256" key="1">
    <source>
        <dbReference type="ARBA" id="ARBA00022614"/>
    </source>
</evidence>
<dbReference type="PANTHER" id="PTHR48051:SF54">
    <property type="entry name" value="LEUCINE-RICH REPEAT-CONTAINING PROTEIN"/>
    <property type="match status" value="1"/>
</dbReference>
<feature type="region of interest" description="Disordered" evidence="5">
    <location>
        <begin position="142"/>
        <end position="164"/>
    </location>
</feature>
<protein>
    <recommendedName>
        <fullName evidence="6">Disease resistance R13L4/SHOC-2-like LRR domain-containing protein</fullName>
    </recommendedName>
</protein>
<comment type="function">
    <text evidence="4">Leucine-rich repeat protein that likely mediates protein interactions, possibly in the context of signal transduction.</text>
</comment>
<dbReference type="InterPro" id="IPR050216">
    <property type="entry name" value="LRR_domain-containing"/>
</dbReference>
<dbReference type="OrthoDB" id="1668230at2759"/>
<gene>
    <name evidence="7" type="ORF">SADUNF_Sadunf01G0118200</name>
</gene>
<dbReference type="AlphaFoldDB" id="A0A835TMF2"/>
<dbReference type="InterPro" id="IPR001611">
    <property type="entry name" value="Leu-rich_rpt"/>
</dbReference>
<evidence type="ECO:0000256" key="4">
    <source>
        <dbReference type="ARBA" id="ARBA00037519"/>
    </source>
</evidence>
<dbReference type="PANTHER" id="PTHR48051">
    <property type="match status" value="1"/>
</dbReference>
<name>A0A835TMF2_9ROSI</name>
<dbReference type="PROSITE" id="PS51450">
    <property type="entry name" value="LRR"/>
    <property type="match status" value="2"/>
</dbReference>
<evidence type="ECO:0000259" key="6">
    <source>
        <dbReference type="Pfam" id="PF23598"/>
    </source>
</evidence>
<comment type="similarity">
    <text evidence="3">Belongs to the SHOC2 family.</text>
</comment>
<keyword evidence="8" id="KW-1185">Reference proteome</keyword>
<dbReference type="InterPro" id="IPR003591">
    <property type="entry name" value="Leu-rich_rpt_typical-subtyp"/>
</dbReference>